<dbReference type="InterPro" id="IPR058865">
    <property type="entry name" value="GDPGP1_C"/>
</dbReference>
<evidence type="ECO:0000313" key="3">
    <source>
        <dbReference type="Proteomes" id="UP001417504"/>
    </source>
</evidence>
<reference evidence="2 3" key="1">
    <citation type="submission" date="2024-01" db="EMBL/GenBank/DDBJ databases">
        <title>Genome assemblies of Stephania.</title>
        <authorList>
            <person name="Yang L."/>
        </authorList>
    </citation>
    <scope>NUCLEOTIDE SEQUENCE [LARGE SCALE GENOMIC DNA]</scope>
    <source>
        <strain evidence="2">QJT</strain>
        <tissue evidence="2">Leaf</tissue>
    </source>
</reference>
<sequence>MGPTEPLRGIFSSLSSELSASLGNQVPLLAHTSLGPTPAFNEISVHIVFQEEAELQEAYKRNGWHLLTEVSLSEEYFKKVKTLVFGAFQAWKKNLNWT</sequence>
<dbReference type="AlphaFoldDB" id="A0AAP0I0T1"/>
<feature type="domain" description="GDPGP1-like C-terminal" evidence="1">
    <location>
        <begin position="36"/>
        <end position="88"/>
    </location>
</feature>
<comment type="caution">
    <text evidence="2">The sequence shown here is derived from an EMBL/GenBank/DDBJ whole genome shotgun (WGS) entry which is preliminary data.</text>
</comment>
<dbReference type="EMBL" id="JBBNAE010000008">
    <property type="protein sequence ID" value="KAK9103650.1"/>
    <property type="molecule type" value="Genomic_DNA"/>
</dbReference>
<dbReference type="Proteomes" id="UP001417504">
    <property type="component" value="Unassembled WGS sequence"/>
</dbReference>
<protein>
    <recommendedName>
        <fullName evidence="1">GDPGP1-like C-terminal domain-containing protein</fullName>
    </recommendedName>
</protein>
<name>A0AAP0I0T1_9MAGN</name>
<evidence type="ECO:0000313" key="2">
    <source>
        <dbReference type="EMBL" id="KAK9103650.1"/>
    </source>
</evidence>
<evidence type="ECO:0000259" key="1">
    <source>
        <dbReference type="Pfam" id="PF26216"/>
    </source>
</evidence>
<keyword evidence="3" id="KW-1185">Reference proteome</keyword>
<proteinExistence type="predicted"/>
<gene>
    <name evidence="2" type="ORF">Sjap_020904</name>
</gene>
<organism evidence="2 3">
    <name type="scientific">Stephania japonica</name>
    <dbReference type="NCBI Taxonomy" id="461633"/>
    <lineage>
        <taxon>Eukaryota</taxon>
        <taxon>Viridiplantae</taxon>
        <taxon>Streptophyta</taxon>
        <taxon>Embryophyta</taxon>
        <taxon>Tracheophyta</taxon>
        <taxon>Spermatophyta</taxon>
        <taxon>Magnoliopsida</taxon>
        <taxon>Ranunculales</taxon>
        <taxon>Menispermaceae</taxon>
        <taxon>Menispermoideae</taxon>
        <taxon>Cissampelideae</taxon>
        <taxon>Stephania</taxon>
    </lineage>
</organism>
<accession>A0AAP0I0T1</accession>
<dbReference type="Pfam" id="PF26216">
    <property type="entry name" value="GDPGP1_C"/>
    <property type="match status" value="1"/>
</dbReference>